<proteinExistence type="inferred from homology"/>
<reference evidence="7" key="1">
    <citation type="journal article" date="2019" name="Int. J. Syst. Evol. Microbiol.">
        <title>The Global Catalogue of Microorganisms (GCM) 10K type strain sequencing project: providing services to taxonomists for standard genome sequencing and annotation.</title>
        <authorList>
            <consortium name="The Broad Institute Genomics Platform"/>
            <consortium name="The Broad Institute Genome Sequencing Center for Infectious Disease"/>
            <person name="Wu L."/>
            <person name="Ma J."/>
        </authorList>
    </citation>
    <scope>NUCLEOTIDE SEQUENCE [LARGE SCALE GENOMIC DNA]</scope>
    <source>
        <strain evidence="7">JCM 17250</strain>
    </source>
</reference>
<feature type="coiled-coil region" evidence="4">
    <location>
        <begin position="367"/>
        <end position="394"/>
    </location>
</feature>
<evidence type="ECO:0000256" key="1">
    <source>
        <dbReference type="ARBA" id="ARBA00010923"/>
    </source>
</evidence>
<dbReference type="Proteomes" id="UP001501734">
    <property type="component" value="Unassembled WGS sequence"/>
</dbReference>
<name>A0ABP7V388_9BACI</name>
<dbReference type="SUPFAM" id="SSF116734">
    <property type="entry name" value="DNA methylase specificity domain"/>
    <property type="match status" value="2"/>
</dbReference>
<evidence type="ECO:0000313" key="7">
    <source>
        <dbReference type="Proteomes" id="UP001501734"/>
    </source>
</evidence>
<dbReference type="Gene3D" id="3.90.220.20">
    <property type="entry name" value="DNA methylase specificity domains"/>
    <property type="match status" value="2"/>
</dbReference>
<sequence length="409" mass="47445">MNQEIKDRIEQIRQEIIPAGYKQYRNDIFPSDWEVKQLKDIAPLQRGFDLPASKVNIGDTPVCYSNGISRYHNEYKVEGPGVVTGRSGTIGNVFYITDNFWPHNTTLWVTDFKRNVEKFVYYLYKYIKLERFHAGTGVPTLNRNDVHMHKIPIPNKVDEQQKIADILSTWDRAIELKESLIKEKEEQKKGLMQELLTPVNSNQWFKLKLRDLGKTYNGLTGKTRKDFGTGKKFITFKNIFDNSKLNLNVFDRVLLKEGEKQNMIKYGDVFFTTSSETPHEVGMSSVLLDEIEEDIYLNSFCFGFRLSSFEEVLPEFLRYCLRGDSFRYEMMRLAQGSTRFNLSKTEFLKTTLEVPSISQQHRIAKILSTADQEIDLLKREVAKLKEQKKGLMQLLLTGIVRVKEAVTSG</sequence>
<dbReference type="PANTHER" id="PTHR30408">
    <property type="entry name" value="TYPE-1 RESTRICTION ENZYME ECOKI SPECIFICITY PROTEIN"/>
    <property type="match status" value="1"/>
</dbReference>
<evidence type="ECO:0000256" key="4">
    <source>
        <dbReference type="SAM" id="Coils"/>
    </source>
</evidence>
<evidence type="ECO:0000256" key="3">
    <source>
        <dbReference type="ARBA" id="ARBA00023125"/>
    </source>
</evidence>
<dbReference type="InterPro" id="IPR052021">
    <property type="entry name" value="Type-I_RS_S_subunit"/>
</dbReference>
<organism evidence="6 7">
    <name type="scientific">Amphibacillus indicireducens</name>
    <dbReference type="NCBI Taxonomy" id="1076330"/>
    <lineage>
        <taxon>Bacteria</taxon>
        <taxon>Bacillati</taxon>
        <taxon>Bacillota</taxon>
        <taxon>Bacilli</taxon>
        <taxon>Bacillales</taxon>
        <taxon>Bacillaceae</taxon>
        <taxon>Amphibacillus</taxon>
    </lineage>
</organism>
<gene>
    <name evidence="6" type="ORF">GCM10022410_01730</name>
</gene>
<feature type="domain" description="Type I restriction modification DNA specificity" evidence="5">
    <location>
        <begin position="30"/>
        <end position="183"/>
    </location>
</feature>
<evidence type="ECO:0000256" key="2">
    <source>
        <dbReference type="ARBA" id="ARBA00022747"/>
    </source>
</evidence>
<feature type="domain" description="Type I restriction modification DNA specificity" evidence="5">
    <location>
        <begin position="204"/>
        <end position="385"/>
    </location>
</feature>
<keyword evidence="3" id="KW-0238">DNA-binding</keyword>
<dbReference type="InterPro" id="IPR000055">
    <property type="entry name" value="Restrct_endonuc_typeI_TRD"/>
</dbReference>
<evidence type="ECO:0000259" key="5">
    <source>
        <dbReference type="Pfam" id="PF01420"/>
    </source>
</evidence>
<dbReference type="PANTHER" id="PTHR30408:SF12">
    <property type="entry name" value="TYPE I RESTRICTION ENZYME MJAVIII SPECIFICITY SUBUNIT"/>
    <property type="match status" value="1"/>
</dbReference>
<dbReference type="CDD" id="cd17267">
    <property type="entry name" value="RMtype1_S_EcoAO83I-TRD1-CR1_like"/>
    <property type="match status" value="1"/>
</dbReference>
<keyword evidence="4" id="KW-0175">Coiled coil</keyword>
<evidence type="ECO:0000313" key="6">
    <source>
        <dbReference type="EMBL" id="GAA4058158.1"/>
    </source>
</evidence>
<dbReference type="InterPro" id="IPR044946">
    <property type="entry name" value="Restrct_endonuc_typeI_TRD_sf"/>
</dbReference>
<dbReference type="EMBL" id="BAABDL010000010">
    <property type="protein sequence ID" value="GAA4058158.1"/>
    <property type="molecule type" value="Genomic_DNA"/>
</dbReference>
<dbReference type="Gene3D" id="1.10.287.1120">
    <property type="entry name" value="Bipartite methylase S protein"/>
    <property type="match status" value="1"/>
</dbReference>
<dbReference type="RefSeq" id="WP_344909484.1">
    <property type="nucleotide sequence ID" value="NZ_BAABDL010000010.1"/>
</dbReference>
<dbReference type="Pfam" id="PF01420">
    <property type="entry name" value="Methylase_S"/>
    <property type="match status" value="2"/>
</dbReference>
<comment type="caution">
    <text evidence="6">The sequence shown here is derived from an EMBL/GenBank/DDBJ whole genome shotgun (WGS) entry which is preliminary data.</text>
</comment>
<accession>A0ABP7V388</accession>
<keyword evidence="7" id="KW-1185">Reference proteome</keyword>
<comment type="similarity">
    <text evidence="1">Belongs to the type-I restriction system S methylase family.</text>
</comment>
<keyword evidence="2" id="KW-0680">Restriction system</keyword>
<protein>
    <recommendedName>
        <fullName evidence="5">Type I restriction modification DNA specificity domain-containing protein</fullName>
    </recommendedName>
</protein>